<proteinExistence type="predicted"/>
<dbReference type="Proteomes" id="UP001221757">
    <property type="component" value="Unassembled WGS sequence"/>
</dbReference>
<evidence type="ECO:0000313" key="2">
    <source>
        <dbReference type="Proteomes" id="UP001221757"/>
    </source>
</evidence>
<reference evidence="1" key="1">
    <citation type="submission" date="2023-03" db="EMBL/GenBank/DDBJ databases">
        <title>Massive genome expansion in bonnet fungi (Mycena s.s.) driven by repeated elements and novel gene families across ecological guilds.</title>
        <authorList>
            <consortium name="Lawrence Berkeley National Laboratory"/>
            <person name="Harder C.B."/>
            <person name="Miyauchi S."/>
            <person name="Viragh M."/>
            <person name="Kuo A."/>
            <person name="Thoen E."/>
            <person name="Andreopoulos B."/>
            <person name="Lu D."/>
            <person name="Skrede I."/>
            <person name="Drula E."/>
            <person name="Henrissat B."/>
            <person name="Morin E."/>
            <person name="Kohler A."/>
            <person name="Barry K."/>
            <person name="LaButti K."/>
            <person name="Morin E."/>
            <person name="Salamov A."/>
            <person name="Lipzen A."/>
            <person name="Mereny Z."/>
            <person name="Hegedus B."/>
            <person name="Baldrian P."/>
            <person name="Stursova M."/>
            <person name="Weitz H."/>
            <person name="Taylor A."/>
            <person name="Grigoriev I.V."/>
            <person name="Nagy L.G."/>
            <person name="Martin F."/>
            <person name="Kauserud H."/>
        </authorList>
    </citation>
    <scope>NUCLEOTIDE SEQUENCE</scope>
    <source>
        <strain evidence="1">CBHHK067</strain>
    </source>
</reference>
<accession>A0AAD7G9H9</accession>
<sequence>MSTPALVPFAIRASHDTRYFRASVLEPDGRTVVQYSISVSLNAAHSAFAENYNTGHWIARAQSRTRTMGPHHFSVRRISALTTTQGPHEWIFARVEGGMRDIAYSLRYTPGVRYYPPGRGIFTIQRTVNARSTRAQWYPAAAFDWPIGQPIVLASISIDLLEPNNAVVLEDVGLIISETLECLGIFQPLT</sequence>
<comment type="caution">
    <text evidence="1">The sequence shown here is derived from an EMBL/GenBank/DDBJ whole genome shotgun (WGS) entry which is preliminary data.</text>
</comment>
<keyword evidence="2" id="KW-1185">Reference proteome</keyword>
<protein>
    <submittedName>
        <fullName evidence="1">Uncharacterized protein</fullName>
    </submittedName>
</protein>
<organism evidence="1 2">
    <name type="scientific">Mycena rosella</name>
    <name type="common">Pink bonnet</name>
    <name type="synonym">Agaricus rosellus</name>
    <dbReference type="NCBI Taxonomy" id="1033263"/>
    <lineage>
        <taxon>Eukaryota</taxon>
        <taxon>Fungi</taxon>
        <taxon>Dikarya</taxon>
        <taxon>Basidiomycota</taxon>
        <taxon>Agaricomycotina</taxon>
        <taxon>Agaricomycetes</taxon>
        <taxon>Agaricomycetidae</taxon>
        <taxon>Agaricales</taxon>
        <taxon>Marasmiineae</taxon>
        <taxon>Mycenaceae</taxon>
        <taxon>Mycena</taxon>
    </lineage>
</organism>
<dbReference type="AlphaFoldDB" id="A0AAD7G9H9"/>
<name>A0AAD7G9H9_MYCRO</name>
<gene>
    <name evidence="1" type="ORF">B0H17DRAFT_1208498</name>
</gene>
<evidence type="ECO:0000313" key="1">
    <source>
        <dbReference type="EMBL" id="KAJ7672919.1"/>
    </source>
</evidence>
<dbReference type="EMBL" id="JARKIE010000164">
    <property type="protein sequence ID" value="KAJ7672919.1"/>
    <property type="molecule type" value="Genomic_DNA"/>
</dbReference>